<dbReference type="InterPro" id="IPR011050">
    <property type="entry name" value="Pectin_lyase_fold/virulence"/>
</dbReference>
<evidence type="ECO:0000313" key="2">
    <source>
        <dbReference type="Proteomes" id="UP001497602"/>
    </source>
</evidence>
<organism evidence="1 2">
    <name type="scientific">Tenacibaculum vairaonense</name>
    <dbReference type="NCBI Taxonomy" id="3137860"/>
    <lineage>
        <taxon>Bacteria</taxon>
        <taxon>Pseudomonadati</taxon>
        <taxon>Bacteroidota</taxon>
        <taxon>Flavobacteriia</taxon>
        <taxon>Flavobacteriales</taxon>
        <taxon>Flavobacteriaceae</taxon>
        <taxon>Tenacibaculum</taxon>
    </lineage>
</organism>
<dbReference type="InterPro" id="IPR006626">
    <property type="entry name" value="PbH1"/>
</dbReference>
<dbReference type="InterPro" id="IPR022441">
    <property type="entry name" value="Para_beta_helix_rpt-2"/>
</dbReference>
<dbReference type="Proteomes" id="UP001497602">
    <property type="component" value="Unassembled WGS sequence"/>
</dbReference>
<gene>
    <name evidence="1" type="ORF">T190115A13A_110128</name>
</gene>
<name>A0ABP1F9A5_9FLAO</name>
<dbReference type="Gene3D" id="2.160.20.10">
    <property type="entry name" value="Single-stranded right-handed beta-helix, Pectin lyase-like"/>
    <property type="match status" value="2"/>
</dbReference>
<protein>
    <recommendedName>
        <fullName evidence="3">Right handed beta helix domain-containing protein</fullName>
    </recommendedName>
</protein>
<reference evidence="1 2" key="1">
    <citation type="submission" date="2024-05" db="EMBL/GenBank/DDBJ databases">
        <authorList>
            <person name="Duchaud E."/>
        </authorList>
    </citation>
    <scope>NUCLEOTIDE SEQUENCE [LARGE SCALE GENOMIC DNA]</scope>
    <source>
        <strain evidence="1">Ena-SAMPLE-TAB-13-05-2024-13:56:06:370-140305</strain>
    </source>
</reference>
<evidence type="ECO:0000313" key="1">
    <source>
        <dbReference type="EMBL" id="CAL2104992.1"/>
    </source>
</evidence>
<comment type="caution">
    <text evidence="1">The sequence shown here is derived from an EMBL/GenBank/DDBJ whole genome shotgun (WGS) entry which is preliminary data.</text>
</comment>
<dbReference type="InterPro" id="IPR012334">
    <property type="entry name" value="Pectin_lyas_fold"/>
</dbReference>
<dbReference type="NCBIfam" id="TIGR03804">
    <property type="entry name" value="para_beta_helix"/>
    <property type="match status" value="1"/>
</dbReference>
<dbReference type="EMBL" id="CAXJRC010000002">
    <property type="protein sequence ID" value="CAL2104992.1"/>
    <property type="molecule type" value="Genomic_DNA"/>
</dbReference>
<dbReference type="SUPFAM" id="SSF51126">
    <property type="entry name" value="Pectin lyase-like"/>
    <property type="match status" value="2"/>
</dbReference>
<accession>A0ABP1F9A5</accession>
<dbReference type="SMART" id="SM00710">
    <property type="entry name" value="PbH1"/>
    <property type="match status" value="8"/>
</dbReference>
<sequence length="579" mass="65053">MLITNIISTMKNSLFTLFFFVFSLTLQSQSTEIVMTNGTQQNLLNIINNNFPNSQGTISIKGIININSNITVPDRILLNFYNGGKFLVSNTASLQIRGSINASKNQIFQVGTTNHRIKIYNQSVYPEWFGDCHYQNATIINDSPTIQKAINSLDIGGEILFKGNKYLVGTEIAISIPSISLKGKRNYFSGPDKTCNLIANNTNVSSIFNVKIYGVRFNGLNLEGYINDSVDNHLKGENTINKAISFIRSDNTKDLDGEVKNCMFKHFENCIYGRGTNLNIMDNTFVASNNGITINEALHSNVDKHGARTRGHRIVRNRFHSLGSTRKHATLTNSTCIKIEAAPHTPSTLPEESYTIRGFYNEITDNYADDCKTFFEGIIDRSKIDGNLILYSGGTAIKAFGGLYGTITNNIIDGSHTYNAHKLYSLIDCNDTDNSECDSKNYPSGHGIHIRYAHNTTVHNNQILNKRFHGIYIERSKNSSIQFNTIRNFNRHRYSKISGINIPKINDERNYDGIHVKKIQNNGVGKYNIQNIIANNTISITHTKVEGRYGIYLGDGDDWNFVKNNFILGTRLQQTLKKE</sequence>
<evidence type="ECO:0008006" key="3">
    <source>
        <dbReference type="Google" id="ProtNLM"/>
    </source>
</evidence>
<keyword evidence="2" id="KW-1185">Reference proteome</keyword>
<proteinExistence type="predicted"/>